<dbReference type="GO" id="GO:0008170">
    <property type="term" value="F:N-methyltransferase activity"/>
    <property type="evidence" value="ECO:0007669"/>
    <property type="project" value="InterPro"/>
</dbReference>
<evidence type="ECO:0000313" key="10">
    <source>
        <dbReference type="EMBL" id="QOD60672.1"/>
    </source>
</evidence>
<dbReference type="OrthoDB" id="9814572at2"/>
<dbReference type="Proteomes" id="UP000516764">
    <property type="component" value="Chromosome"/>
</dbReference>
<evidence type="ECO:0000256" key="3">
    <source>
        <dbReference type="ARBA" id="ARBA00022603"/>
    </source>
</evidence>
<gene>
    <name evidence="10" type="ORF">H9I45_15230</name>
</gene>
<keyword evidence="6" id="KW-0680">Restriction system</keyword>
<evidence type="ECO:0000256" key="5">
    <source>
        <dbReference type="ARBA" id="ARBA00022691"/>
    </source>
</evidence>
<dbReference type="SUPFAM" id="SSF55874">
    <property type="entry name" value="ATPase domain of HSP90 chaperone/DNA topoisomerase II/histidine kinase"/>
    <property type="match status" value="1"/>
</dbReference>
<dbReference type="SMART" id="SM00387">
    <property type="entry name" value="HATPase_c"/>
    <property type="match status" value="1"/>
</dbReference>
<dbReference type="SUPFAM" id="SSF116734">
    <property type="entry name" value="DNA methylase specificity domain"/>
    <property type="match status" value="1"/>
</dbReference>
<keyword evidence="5" id="KW-0949">S-adenosyl-L-methionine</keyword>
<comment type="similarity">
    <text evidence="1">Belongs to the N(4)/N(6)-methyltransferase family.</text>
</comment>
<evidence type="ECO:0000313" key="11">
    <source>
        <dbReference type="Proteomes" id="UP000516764"/>
    </source>
</evidence>
<dbReference type="Pfam" id="PF02518">
    <property type="entry name" value="HATPase_c"/>
    <property type="match status" value="1"/>
</dbReference>
<evidence type="ECO:0000256" key="7">
    <source>
        <dbReference type="ARBA" id="ARBA00023125"/>
    </source>
</evidence>
<dbReference type="GO" id="GO:0009307">
    <property type="term" value="P:DNA restriction-modification system"/>
    <property type="evidence" value="ECO:0007669"/>
    <property type="project" value="UniProtKB-KW"/>
</dbReference>
<evidence type="ECO:0000256" key="1">
    <source>
        <dbReference type="ARBA" id="ARBA00006594"/>
    </source>
</evidence>
<dbReference type="InterPro" id="IPR003594">
    <property type="entry name" value="HATPase_dom"/>
</dbReference>
<dbReference type="GO" id="GO:0032259">
    <property type="term" value="P:methylation"/>
    <property type="evidence" value="ECO:0007669"/>
    <property type="project" value="UniProtKB-KW"/>
</dbReference>
<feature type="domain" description="Histidine kinase/HSP90-like ATPase" evidence="9">
    <location>
        <begin position="712"/>
        <end position="834"/>
    </location>
</feature>
<evidence type="ECO:0000256" key="4">
    <source>
        <dbReference type="ARBA" id="ARBA00022679"/>
    </source>
</evidence>
<dbReference type="InterPro" id="IPR051537">
    <property type="entry name" value="DNA_Adenine_Mtase"/>
</dbReference>
<dbReference type="AlphaFoldDB" id="A0A7L8AFA7"/>
<dbReference type="SUPFAM" id="SSF53335">
    <property type="entry name" value="S-adenosyl-L-methionine-dependent methyltransferases"/>
    <property type="match status" value="1"/>
</dbReference>
<dbReference type="InterPro" id="IPR044946">
    <property type="entry name" value="Restrct_endonuc_typeI_TRD_sf"/>
</dbReference>
<evidence type="ECO:0000256" key="6">
    <source>
        <dbReference type="ARBA" id="ARBA00022747"/>
    </source>
</evidence>
<keyword evidence="7" id="KW-0238">DNA-binding</keyword>
<dbReference type="InterPro" id="IPR029063">
    <property type="entry name" value="SAM-dependent_MTases_sf"/>
</dbReference>
<organism evidence="10 11">
    <name type="scientific">Polaribacter haliotis</name>
    <dbReference type="NCBI Taxonomy" id="1888915"/>
    <lineage>
        <taxon>Bacteria</taxon>
        <taxon>Pseudomonadati</taxon>
        <taxon>Bacteroidota</taxon>
        <taxon>Flavobacteriia</taxon>
        <taxon>Flavobacteriales</taxon>
        <taxon>Flavobacteriaceae</taxon>
    </lineage>
</organism>
<keyword evidence="11" id="KW-1185">Reference proteome</keyword>
<dbReference type="PANTHER" id="PTHR42933:SF1">
    <property type="entry name" value="SITE-SPECIFIC DNA-METHYLTRANSFERASE (ADENINE-SPECIFIC)"/>
    <property type="match status" value="1"/>
</dbReference>
<dbReference type="EMBL" id="CP061813">
    <property type="protein sequence ID" value="QOD60672.1"/>
    <property type="molecule type" value="Genomic_DNA"/>
</dbReference>
<dbReference type="RefSeq" id="WP_088354271.1">
    <property type="nucleotide sequence ID" value="NZ_CP061813.1"/>
</dbReference>
<dbReference type="Pfam" id="PF02384">
    <property type="entry name" value="N6_Mtase"/>
    <property type="match status" value="1"/>
</dbReference>
<evidence type="ECO:0000259" key="9">
    <source>
        <dbReference type="SMART" id="SM00387"/>
    </source>
</evidence>
<dbReference type="GO" id="GO:0003677">
    <property type="term" value="F:DNA binding"/>
    <property type="evidence" value="ECO:0007669"/>
    <property type="project" value="UniProtKB-KW"/>
</dbReference>
<accession>A0A7L8AFA7</accession>
<evidence type="ECO:0000256" key="8">
    <source>
        <dbReference type="ARBA" id="ARBA00047942"/>
    </source>
</evidence>
<dbReference type="Gene3D" id="3.90.220.20">
    <property type="entry name" value="DNA methylase specificity domains"/>
    <property type="match status" value="1"/>
</dbReference>
<dbReference type="Gene3D" id="3.40.50.150">
    <property type="entry name" value="Vaccinia Virus protein VP39"/>
    <property type="match status" value="1"/>
</dbReference>
<dbReference type="PANTHER" id="PTHR42933">
    <property type="entry name" value="SLR6095 PROTEIN"/>
    <property type="match status" value="1"/>
</dbReference>
<sequence>MDKKYTEIVSTIHTGYNVYSGLLSDYDYTFFVLSTILFRKLGCVELDDSEHMFDFSKIKDKETFIFFINEYVERLNYLDMIEKVDFEGESIYDVTELTTYILKLEEKVFDRYYIQMVEVCLSKYFSSHTLTIQDSLQPQELNQLINYFLPEDKNISVYNPFAGMCSLGMNLSDNTNYLAEEINPDVAKLAELRFLISDKKNFEIKNTDSIKSLNEPFNYKYDFIVSTPPFSILETKSIASRNADMERNDMKLLNGFLFKESLNNLNRDGRIVFTIPESLLYSKIKGNYQLRKQLISNNNIEILIKLPNNLFKSSAIPTYLIVLRKNRESNKLIRLIDASNFVLKSKSKQNRLDIEKVFRVLKNENEKAFCKRITVEEVEQNDYNLLVNRYFVEDLNLTEKEASHLIKLNKLVTIVKRERVIKEKGKLIRISDLSKDKLDYTKTFEDLEERDLKNSPNLLRQNTLLLSSIHTDLKPTAFIKTDSKIYYPPNFIMACLVDYSKVDLDYLVLELHKDYVINQIKAKRIGTAIQRITRKDLLEIEIVLPNMAEQLKKVDLYRSSIITKKQEDFKKLVKSYGIDVADENSFLRHQIAGTLKNARGSFKAIKQIIYEQIVPKLPGTLDIKRNELLETTLFDYINVLERDILNITNAVNVVGKEYELKSVNLQSLEIIEFLKNYVDEVKNRENNIFEISLNVDDELLSEERVDNVYINGDEKFLRRVFNNIIDNAEKHGFNNKNESTNKIEIDFLYDFDNLELQIEFGNSGYPLPENYSHEEFIRKGSKKGDNSGEGIGGWYINEIMRLHNGRFGFTDETGPEGVGGDMVTTIELIFPFEIKV</sequence>
<dbReference type="GO" id="GO:0009007">
    <property type="term" value="F:site-specific DNA-methyltransferase (adenine-specific) activity"/>
    <property type="evidence" value="ECO:0007669"/>
    <property type="project" value="UniProtKB-EC"/>
</dbReference>
<proteinExistence type="inferred from homology"/>
<dbReference type="InterPro" id="IPR036890">
    <property type="entry name" value="HATPase_C_sf"/>
</dbReference>
<dbReference type="EC" id="2.1.1.72" evidence="2"/>
<dbReference type="Gene3D" id="3.30.565.10">
    <property type="entry name" value="Histidine kinase-like ATPase, C-terminal domain"/>
    <property type="match status" value="1"/>
</dbReference>
<name>A0A7L8AFA7_9FLAO</name>
<dbReference type="KEGG" id="phal:H9I45_15230"/>
<dbReference type="InterPro" id="IPR003356">
    <property type="entry name" value="DNA_methylase_A-5"/>
</dbReference>
<protein>
    <recommendedName>
        <fullName evidence="2">site-specific DNA-methyltransferase (adenine-specific)</fullName>
        <ecNumber evidence="2">2.1.1.72</ecNumber>
    </recommendedName>
</protein>
<keyword evidence="4" id="KW-0808">Transferase</keyword>
<reference evidence="10 11" key="1">
    <citation type="journal article" date="2016" name="Int. J. Syst. Evol. Microbiol.">
        <title>Polaribacter haliotis sp. nov., isolated from the gut of abalone Haliotis discus hannai.</title>
        <authorList>
            <person name="Kim Y.O."/>
            <person name="Park I.S."/>
            <person name="Park S."/>
            <person name="Nam B.H."/>
            <person name="Park J.M."/>
            <person name="Kim D.G."/>
            <person name="Yoon J.H."/>
        </authorList>
    </citation>
    <scope>NUCLEOTIDE SEQUENCE [LARGE SCALE GENOMIC DNA]</scope>
    <source>
        <strain evidence="10 11">KCTC 52418</strain>
    </source>
</reference>
<keyword evidence="3 10" id="KW-0489">Methyltransferase</keyword>
<comment type="catalytic activity">
    <reaction evidence="8">
        <text>a 2'-deoxyadenosine in DNA + S-adenosyl-L-methionine = an N(6)-methyl-2'-deoxyadenosine in DNA + S-adenosyl-L-homocysteine + H(+)</text>
        <dbReference type="Rhea" id="RHEA:15197"/>
        <dbReference type="Rhea" id="RHEA-COMP:12418"/>
        <dbReference type="Rhea" id="RHEA-COMP:12419"/>
        <dbReference type="ChEBI" id="CHEBI:15378"/>
        <dbReference type="ChEBI" id="CHEBI:57856"/>
        <dbReference type="ChEBI" id="CHEBI:59789"/>
        <dbReference type="ChEBI" id="CHEBI:90615"/>
        <dbReference type="ChEBI" id="CHEBI:90616"/>
        <dbReference type="EC" id="2.1.1.72"/>
    </reaction>
</comment>
<evidence type="ECO:0000256" key="2">
    <source>
        <dbReference type="ARBA" id="ARBA00011900"/>
    </source>
</evidence>